<protein>
    <submittedName>
        <fullName evidence="1">Uncharacterized protein</fullName>
    </submittedName>
</protein>
<accession>A0A2L0V018</accession>
<evidence type="ECO:0000313" key="2">
    <source>
        <dbReference type="Proteomes" id="UP000223025"/>
    </source>
</evidence>
<name>A0A2L0V018_9CAUD</name>
<dbReference type="GeneID" id="40088360"/>
<proteinExistence type="predicted"/>
<dbReference type="RefSeq" id="YP_009612022.1">
    <property type="nucleotide sequence ID" value="NC_042013.1"/>
</dbReference>
<keyword evidence="2" id="KW-1185">Reference proteome</keyword>
<organism evidence="1 2">
    <name type="scientific">Agrobacterium phage Atu_ph07</name>
    <dbReference type="NCBI Taxonomy" id="2024264"/>
    <lineage>
        <taxon>Viruses</taxon>
        <taxon>Duplodnaviria</taxon>
        <taxon>Heunggongvirae</taxon>
        <taxon>Uroviricota</taxon>
        <taxon>Caudoviricetes</taxon>
        <taxon>Polybotosvirus</taxon>
        <taxon>Polybotosvirus Atuph07</taxon>
    </lineage>
</organism>
<dbReference type="Proteomes" id="UP000223025">
    <property type="component" value="Segment"/>
</dbReference>
<dbReference type="EMBL" id="MF403008">
    <property type="protein sequence ID" value="AUZ95116.1"/>
    <property type="molecule type" value="Genomic_DNA"/>
</dbReference>
<dbReference type="KEGG" id="vg:40088360"/>
<evidence type="ECO:0000313" key="1">
    <source>
        <dbReference type="EMBL" id="AUZ95116.1"/>
    </source>
</evidence>
<sequence length="113" mass="13092">MQGMMMWVTVYSRAYGGGLLWLDDEPPSIDSIVYVCETEHQDYLMIASSDMTNFIPVVIDDMSHIDYVFYSNTLKTTGRRDRGEQIKFNSILELEPLVTKLKEDDNDNDNDIR</sequence>
<reference evidence="1 2" key="1">
    <citation type="submission" date="2017-06" db="EMBL/GenBank/DDBJ databases">
        <authorList>
            <person name="Kim H.J."/>
            <person name="Triplett B.A."/>
        </authorList>
    </citation>
    <scope>NUCLEOTIDE SEQUENCE [LARGE SCALE GENOMIC DNA]</scope>
</reference>